<evidence type="ECO:0000256" key="5">
    <source>
        <dbReference type="SAM" id="MobiDB-lite"/>
    </source>
</evidence>
<evidence type="ECO:0000256" key="3">
    <source>
        <dbReference type="ARBA" id="ARBA00022771"/>
    </source>
</evidence>
<feature type="domain" description="PHD-type" evidence="6">
    <location>
        <begin position="641"/>
        <end position="747"/>
    </location>
</feature>
<feature type="compositionally biased region" description="Basic and acidic residues" evidence="5">
    <location>
        <begin position="100"/>
        <end position="113"/>
    </location>
</feature>
<keyword evidence="3" id="KW-0863">Zinc-finger</keyword>
<evidence type="ECO:0000313" key="8">
    <source>
        <dbReference type="Proteomes" id="UP001642540"/>
    </source>
</evidence>
<sequence length="751" mass="82385">MKSRLEKKRPPLTEKDSKEPVESVRVSLESLDLQRNVVYLVSNGEEEGTITLRKSGEQQPTDENGGQLWTMGIKDGRSVKIRKKRKRLGALSSDTGSDSKSGEGPDRSVKESQEASIPEAGSRVAPPPNCRLATAISHVNKDKEETVNTRRKGCGKVNRGAQSMQIQTRKSVKLVLPITPAASDDVTNESENGDESSSSDEIEVPIQGTSVARPNTIQKELVFLTPSSMCNEAQVNVQKPSCSKNSKSHEHEPPLNSNGKLSTEMPSSKQQHPTATRETARKSNQGPTPAINTTATAPAGKAMLIPRPYFFSTGETKMKAIPIPKSHDTALEMSEGRKNTLLGIESAGLSASEKENKRRGNISSSESETAGDKEVLTDTKRRRRKGRTLKDLKKPLQLPPPAFVPEKTLRQRIRGSNSISNIPHPPLNTVDPKIMPPPTTLPNRIEIPSASSLPLNNFISSENNDDVENPSELARVSDLSLEKSTGVKKLGETTISNLISSVAGNLRPKTSPDVNVRTIPKQPNRPTVQRVEVSIHAKKNLPKTMPNRKSNQPESCPSVKVVDGKSKFMQGGIEVIVDADPKLPRETPKYDVSVPWICFFCNKSPFAIAPMPMVLDDGDSLVPCVPYSMGDLFGPYFAKLPSDNGEPPKEREIWMHGADTPCRRSVLCFSDCALWTRFLKLSGPKLVDLEENLKLAEETICPICMKPGASIVCSDPGCGESVHFPCAKWHGWMFNNADFKPYCRRHLLHSN</sequence>
<dbReference type="PANTHER" id="PTHR14955">
    <property type="entry name" value="RETINOIC ACID INDUCED 1/TRANSCRIPTION FACTOR 20"/>
    <property type="match status" value="1"/>
</dbReference>
<feature type="compositionally biased region" description="Polar residues" evidence="5">
    <location>
        <begin position="255"/>
        <end position="286"/>
    </location>
</feature>
<feature type="region of interest" description="Disordered" evidence="5">
    <location>
        <begin position="179"/>
        <end position="211"/>
    </location>
</feature>
<evidence type="ECO:0000259" key="6">
    <source>
        <dbReference type="PROSITE" id="PS51805"/>
    </source>
</evidence>
<evidence type="ECO:0000256" key="4">
    <source>
        <dbReference type="ARBA" id="ARBA00022833"/>
    </source>
</evidence>
<protein>
    <recommendedName>
        <fullName evidence="6">PHD-type domain-containing protein</fullName>
    </recommendedName>
</protein>
<keyword evidence="4" id="KW-0862">Zinc</keyword>
<feature type="compositionally biased region" description="Basic and acidic residues" evidence="5">
    <location>
        <begin position="8"/>
        <end position="22"/>
    </location>
</feature>
<dbReference type="PANTHER" id="PTHR14955:SF4">
    <property type="entry name" value="PHD-TYPE DOMAIN-CONTAINING PROTEIN"/>
    <property type="match status" value="1"/>
</dbReference>
<dbReference type="InterPro" id="IPR013083">
    <property type="entry name" value="Znf_RING/FYVE/PHD"/>
</dbReference>
<dbReference type="Proteomes" id="UP001642540">
    <property type="component" value="Unassembled WGS sequence"/>
</dbReference>
<evidence type="ECO:0000256" key="1">
    <source>
        <dbReference type="ARBA" id="ARBA00022553"/>
    </source>
</evidence>
<keyword evidence="2" id="KW-0479">Metal-binding</keyword>
<keyword evidence="1" id="KW-0597">Phosphoprotein</keyword>
<evidence type="ECO:0000256" key="2">
    <source>
        <dbReference type="ARBA" id="ARBA00022723"/>
    </source>
</evidence>
<dbReference type="Gene3D" id="3.30.40.10">
    <property type="entry name" value="Zinc/RING finger domain, C3HC4 (zinc finger)"/>
    <property type="match status" value="1"/>
</dbReference>
<evidence type="ECO:0000313" key="7">
    <source>
        <dbReference type="EMBL" id="CAL8124660.1"/>
    </source>
</evidence>
<dbReference type="Pfam" id="PF13771">
    <property type="entry name" value="zf-HC5HC2H"/>
    <property type="match status" value="1"/>
</dbReference>
<feature type="compositionally biased region" description="Acidic residues" evidence="5">
    <location>
        <begin position="186"/>
        <end position="203"/>
    </location>
</feature>
<organism evidence="7 8">
    <name type="scientific">Orchesella dallaii</name>
    <dbReference type="NCBI Taxonomy" id="48710"/>
    <lineage>
        <taxon>Eukaryota</taxon>
        <taxon>Metazoa</taxon>
        <taxon>Ecdysozoa</taxon>
        <taxon>Arthropoda</taxon>
        <taxon>Hexapoda</taxon>
        <taxon>Collembola</taxon>
        <taxon>Entomobryomorpha</taxon>
        <taxon>Entomobryoidea</taxon>
        <taxon>Orchesellidae</taxon>
        <taxon>Orchesellinae</taxon>
        <taxon>Orchesella</taxon>
    </lineage>
</organism>
<dbReference type="PROSITE" id="PS51805">
    <property type="entry name" value="EPHD"/>
    <property type="match status" value="1"/>
</dbReference>
<gene>
    <name evidence="7" type="ORF">ODALV1_LOCUS20711</name>
</gene>
<feature type="region of interest" description="Disordered" evidence="5">
    <location>
        <begin position="1"/>
        <end position="25"/>
    </location>
</feature>
<proteinExistence type="predicted"/>
<feature type="region of interest" description="Disordered" evidence="5">
    <location>
        <begin position="536"/>
        <end position="558"/>
    </location>
</feature>
<feature type="region of interest" description="Disordered" evidence="5">
    <location>
        <begin position="42"/>
        <end position="165"/>
    </location>
</feature>
<feature type="region of interest" description="Disordered" evidence="5">
    <location>
        <begin position="240"/>
        <end position="299"/>
    </location>
</feature>
<accession>A0ABP1RF38</accession>
<reference evidence="7 8" key="1">
    <citation type="submission" date="2024-08" db="EMBL/GenBank/DDBJ databases">
        <authorList>
            <person name="Cucini C."/>
            <person name="Frati F."/>
        </authorList>
    </citation>
    <scope>NUCLEOTIDE SEQUENCE [LARGE SCALE GENOMIC DNA]</scope>
</reference>
<dbReference type="InterPro" id="IPR034732">
    <property type="entry name" value="EPHD"/>
</dbReference>
<name>A0ABP1RF38_9HEXA</name>
<feature type="compositionally biased region" description="Basic and acidic residues" evidence="5">
    <location>
        <begin position="370"/>
        <end position="379"/>
    </location>
</feature>
<feature type="region of interest" description="Disordered" evidence="5">
    <location>
        <begin position="345"/>
        <end position="402"/>
    </location>
</feature>
<dbReference type="EMBL" id="CAXLJM020000068">
    <property type="protein sequence ID" value="CAL8124660.1"/>
    <property type="molecule type" value="Genomic_DNA"/>
</dbReference>
<keyword evidence="8" id="KW-1185">Reference proteome</keyword>
<feature type="compositionally biased region" description="Low complexity" evidence="5">
    <location>
        <begin position="287"/>
        <end position="299"/>
    </location>
</feature>
<dbReference type="InterPro" id="IPR052440">
    <property type="entry name" value="Trans_Reg/Chrom_Remod"/>
</dbReference>
<feature type="compositionally biased region" description="Basic and acidic residues" evidence="5">
    <location>
        <begin position="139"/>
        <end position="148"/>
    </location>
</feature>
<comment type="caution">
    <text evidence="7">The sequence shown here is derived from an EMBL/GenBank/DDBJ whole genome shotgun (WGS) entry which is preliminary data.</text>
</comment>
<feature type="compositionally biased region" description="Basic residues" evidence="5">
    <location>
        <begin position="79"/>
        <end position="88"/>
    </location>
</feature>